<accession>A0A1U7XJY5</accession>
<feature type="compositionally biased region" description="Basic and acidic residues" evidence="1">
    <location>
        <begin position="685"/>
        <end position="698"/>
    </location>
</feature>
<feature type="domain" description="OCEL" evidence="2">
    <location>
        <begin position="1098"/>
        <end position="1206"/>
    </location>
</feature>
<feature type="compositionally biased region" description="Basic and acidic residues" evidence="1">
    <location>
        <begin position="876"/>
        <end position="892"/>
    </location>
</feature>
<feature type="region of interest" description="Disordered" evidence="1">
    <location>
        <begin position="1"/>
        <end position="78"/>
    </location>
</feature>
<organism evidence="3 4">
    <name type="scientific">Nicotiana sylvestris</name>
    <name type="common">Wood tobacco</name>
    <name type="synonym">South American tobacco</name>
    <dbReference type="NCBI Taxonomy" id="4096"/>
    <lineage>
        <taxon>Eukaryota</taxon>
        <taxon>Viridiplantae</taxon>
        <taxon>Streptophyta</taxon>
        <taxon>Embryophyta</taxon>
        <taxon>Tracheophyta</taxon>
        <taxon>Spermatophyta</taxon>
        <taxon>Magnoliopsida</taxon>
        <taxon>eudicotyledons</taxon>
        <taxon>Gunneridae</taxon>
        <taxon>Pentapetalae</taxon>
        <taxon>asterids</taxon>
        <taxon>lamiids</taxon>
        <taxon>Solanales</taxon>
        <taxon>Solanaceae</taxon>
        <taxon>Nicotianoideae</taxon>
        <taxon>Nicotianeae</taxon>
        <taxon>Nicotiana</taxon>
    </lineage>
</organism>
<dbReference type="eggNOG" id="ENOG502QSAQ">
    <property type="taxonomic scope" value="Eukaryota"/>
</dbReference>
<dbReference type="GeneID" id="104238521"/>
<dbReference type="Gene3D" id="6.10.140.340">
    <property type="match status" value="1"/>
</dbReference>
<feature type="compositionally biased region" description="Polar residues" evidence="1">
    <location>
        <begin position="989"/>
        <end position="1000"/>
    </location>
</feature>
<feature type="compositionally biased region" description="Low complexity" evidence="1">
    <location>
        <begin position="271"/>
        <end position="290"/>
    </location>
</feature>
<keyword evidence="3" id="KW-1185">Reference proteome</keyword>
<feature type="compositionally biased region" description="Basic and acidic residues" evidence="1">
    <location>
        <begin position="1005"/>
        <end position="1014"/>
    </location>
</feature>
<evidence type="ECO:0000313" key="4">
    <source>
        <dbReference type="RefSeq" id="XP_009791198.1"/>
    </source>
</evidence>
<feature type="compositionally biased region" description="Acidic residues" evidence="1">
    <location>
        <begin position="542"/>
        <end position="554"/>
    </location>
</feature>
<feature type="compositionally biased region" description="Low complexity" evidence="1">
    <location>
        <begin position="255"/>
        <end position="264"/>
    </location>
</feature>
<dbReference type="InterPro" id="IPR010844">
    <property type="entry name" value="Occludin_ELL"/>
</dbReference>
<dbReference type="OrthoDB" id="4869960at2759"/>
<feature type="region of interest" description="Disordered" evidence="1">
    <location>
        <begin position="312"/>
        <end position="345"/>
    </location>
</feature>
<feature type="compositionally biased region" description="Low complexity" evidence="1">
    <location>
        <begin position="490"/>
        <end position="539"/>
    </location>
</feature>
<feature type="compositionally biased region" description="Polar residues" evidence="1">
    <location>
        <begin position="67"/>
        <end position="78"/>
    </location>
</feature>
<gene>
    <name evidence="4" type="primary">LOC104238521</name>
</gene>
<protein>
    <submittedName>
        <fullName evidence="4">Uncharacterized protein LOC104238521</fullName>
    </submittedName>
</protein>
<dbReference type="AlphaFoldDB" id="A0A1U7XJY5"/>
<dbReference type="Proteomes" id="UP000189701">
    <property type="component" value="Unplaced"/>
</dbReference>
<dbReference type="KEGG" id="nsy:104238521"/>
<feature type="region of interest" description="Disordered" evidence="1">
    <location>
        <begin position="411"/>
        <end position="570"/>
    </location>
</feature>
<reference evidence="4" key="2">
    <citation type="submission" date="2025-08" db="UniProtKB">
        <authorList>
            <consortium name="RefSeq"/>
        </authorList>
    </citation>
    <scope>IDENTIFICATION</scope>
    <source>
        <tissue evidence="4">Leaf</tissue>
    </source>
</reference>
<feature type="compositionally biased region" description="Basic and acidic residues" evidence="1">
    <location>
        <begin position="658"/>
        <end position="676"/>
    </location>
</feature>
<feature type="compositionally biased region" description="Polar residues" evidence="1">
    <location>
        <begin position="914"/>
        <end position="925"/>
    </location>
</feature>
<name>A0A1U7XJY5_NICSY</name>
<dbReference type="RefSeq" id="XP_009791198.1">
    <property type="nucleotide sequence ID" value="XM_009792896.1"/>
</dbReference>
<feature type="region of interest" description="Disordered" evidence="1">
    <location>
        <begin position="610"/>
        <end position="1067"/>
    </location>
</feature>
<feature type="compositionally biased region" description="Polar residues" evidence="1">
    <location>
        <begin position="781"/>
        <end position="797"/>
    </location>
</feature>
<feature type="compositionally biased region" description="Basic and acidic residues" evidence="1">
    <location>
        <begin position="926"/>
        <end position="940"/>
    </location>
</feature>
<evidence type="ECO:0000313" key="3">
    <source>
        <dbReference type="Proteomes" id="UP000189701"/>
    </source>
</evidence>
<evidence type="ECO:0000256" key="1">
    <source>
        <dbReference type="SAM" id="MobiDB-lite"/>
    </source>
</evidence>
<proteinExistence type="predicted"/>
<dbReference type="PANTHER" id="PTHR38372">
    <property type="entry name" value="DENTIN SIALOPHOSPHOPROTEIN-LIKE PROTEIN"/>
    <property type="match status" value="1"/>
</dbReference>
<feature type="compositionally biased region" description="Gly residues" evidence="1">
    <location>
        <begin position="1"/>
        <end position="24"/>
    </location>
</feature>
<reference evidence="3" key="1">
    <citation type="journal article" date="2013" name="Genome Biol.">
        <title>Reference genomes and transcriptomes of Nicotiana sylvestris and Nicotiana tomentosiformis.</title>
        <authorList>
            <person name="Sierro N."/>
            <person name="Battey J.N."/>
            <person name="Ouadi S."/>
            <person name="Bovet L."/>
            <person name="Goepfert S."/>
            <person name="Bakaher N."/>
            <person name="Peitsch M.C."/>
            <person name="Ivanov N.V."/>
        </authorList>
    </citation>
    <scope>NUCLEOTIDE SEQUENCE [LARGE SCALE GENOMIC DNA]</scope>
</reference>
<feature type="compositionally biased region" description="Polar residues" evidence="1">
    <location>
        <begin position="703"/>
        <end position="725"/>
    </location>
</feature>
<feature type="compositionally biased region" description="Basic and acidic residues" evidence="1">
    <location>
        <begin position="804"/>
        <end position="832"/>
    </location>
</feature>
<feature type="compositionally biased region" description="Basic and acidic residues" evidence="1">
    <location>
        <begin position="617"/>
        <end position="638"/>
    </location>
</feature>
<feature type="compositionally biased region" description="Polar residues" evidence="1">
    <location>
        <begin position="860"/>
        <end position="869"/>
    </location>
</feature>
<dbReference type="STRING" id="4096.A0A1U7XJY5"/>
<dbReference type="PROSITE" id="PS51980">
    <property type="entry name" value="OCEL"/>
    <property type="match status" value="1"/>
</dbReference>
<evidence type="ECO:0000259" key="2">
    <source>
        <dbReference type="PROSITE" id="PS51980"/>
    </source>
</evidence>
<feature type="compositionally biased region" description="Basic and acidic residues" evidence="1">
    <location>
        <begin position="902"/>
        <end position="913"/>
    </location>
</feature>
<feature type="compositionally biased region" description="Basic and acidic residues" evidence="1">
    <location>
        <begin position="745"/>
        <end position="762"/>
    </location>
</feature>
<feature type="compositionally biased region" description="Low complexity" evidence="1">
    <location>
        <begin position="56"/>
        <end position="66"/>
    </location>
</feature>
<dbReference type="PANTHER" id="PTHR38372:SF2">
    <property type="entry name" value="DENTIN SIALOPHOSPHOPROTEIN-LIKE PROTEIN"/>
    <property type="match status" value="1"/>
</dbReference>
<dbReference type="Pfam" id="PF07303">
    <property type="entry name" value="Occludin_ELL"/>
    <property type="match status" value="1"/>
</dbReference>
<feature type="compositionally biased region" description="Basic and acidic residues" evidence="1">
    <location>
        <begin position="463"/>
        <end position="482"/>
    </location>
</feature>
<feature type="region of interest" description="Disordered" evidence="1">
    <location>
        <begin position="217"/>
        <end position="291"/>
    </location>
</feature>
<sequence>MYGGSGKLGRGGGGGSGGRGGGVGKRNIQSTFQPPPLNRSTAASGGRLSLGGGGAAAPRNRNSSSATGPTSSNGAEETFSLVTGNPLNFAMIIRLAPDLVEEIKRVEAEGSTARIKFDTNANNSSGNVINVGSKDFRFTWSREPGDLCDIYEERRSGEDGNGLLVESGGAWRKLNVQRVLDESFKNHVKMRSEEAEKKLKSRKAIVLDHGNPSMKSQVKAMAAAEANPWRMGFKQKKEPPFKKRKAEPPPGGAYGSAYKSGSSATTHSKGKPSASPLSSPPELSGAPASPFDNANLLKGHIAVDDVIPAQTMTKATSSDKEIPSKVTTSSSHDKVGRKRHAGSTPTDLRSMLISLLMENQSKGMSLKALEKAVGDTFPNSAKQIEPIIKKIAIYQAPGRYFLKPGVDIESFPKPAPESGSSPEDHCQPLSAPDKFDQLPAPEPVLPLKTDSSELEEGAVSDSKPQEAYDAMEKIDILHHSPDRSVGLANSSSSSSSDSESESSDSGSDSGSQSRSRSPSKSVASGSSSDSESDASSNSKEASDEDVDIMSDDDKETNHEPRASEQVQCGTLDFEPGQFKVGERDDLNVTDIVEIEKDLPHGDQVAQMAVIPGSGPMRDNEKPVEEVRPLSSDRHEDKQSQVQMGELHHEAQIVSYQKHHSEIGSVDKDSFKHEPSGGRKSKSKRVRDEKRLVDKADKNKRVKTQNVIQHQSSGHRNSNFVESSHLSPDKPSEGPYKGLNMQQMDRTSRKSASELLQPDRRSVDFTARGKAPTGSERPIKQGESSGHTTKYTERSLQMNEGLPSQRDKVSRESQDEYDFVSDKRERKIPKDGVGDQQRTSVDLNLSKYDSPLPRNSPKDNMCNTGKSSFMNGRGHMLQRELSDLELGELREPPPQETAGLNKQFERKSSFKGENRPTSSDYWNFESTKGRTTEKNVAEFRRSSPLQSSAVPSGAPNGFSKRRTPERHAEDFTRPHQKVSQPQPQQPHPRINQNDIGSQYNQPVEVHNGRQIEVEGRLGTGQEVHGDARKKNSAGAREQHDLKHGVLPASAKENKGQKSSLAAEVNDRHKDASLLVSSEGHQRMGESSPDEMSSYSKYEKEEAELKGPIENFAQYEEYVQEYREKYDSYCSINKTLESYRNEFMTLGKELEVSRGRDKQRFYDMLGQLKDSYRKCGSRHKRLKKIFIVLHEELKHLKQMIKDFAVSYARDR</sequence>
<dbReference type="SUPFAM" id="SSF144292">
    <property type="entry name" value="occludin/ELL-like"/>
    <property type="match status" value="1"/>
</dbReference>